<accession>A0AA86YFA8</accession>
<dbReference type="GeneID" id="300198877"/>
<sequence>MVKKHITRDYSAHKKSVVRPMDEYIKLEIFSYNHINTELYSAYQNNLSMENANKITQYAWIGYESIDKTNRFNINYNYTATKNNEYRMDIIYLNKDDKDMTGSVKIQKDNNTIKDETIVFDGEVDILKRQTLFYDLKEGLYNITVRMPVNTIFLGAIVREIKTYTGDNIDSAGTNLMFTQATVSKTSETKPAEVTCTVGYDDDFECRESSSGFYIDYHDEMNLYTKDEDGNIKQIFGGYVSSILPDNDRTKLTITGADRLIDGQNKYVLNEMFLLGGTTNHEEYLGEDYKDFQRYGSALKYLCDLFENTLKNNINENYLVGGESYANAVTCTYGEEGNIKNVKSNNLSLNTNKNFITVRNNSTSEDMQVVYLYDYKDFVSDPIDITDYHNFFFTYGLGDPKTETDVSSSTESGTGASTDSVATKETITVNHMPSCACCYGTPYKRYTKTWKNYCPNCGKSGTLTDNPKGVYEGEITCSMKKGGCDADYCGYCGGDKAGRGKCKRVKLTPADGASTTSSATKSEPTLTVEQVMSKARGFRYGGNASSISISDARTLEKNLFAHDYVEQNKQCDCFGMTAYLFIEFMRAGYRVRAIKYYSASAGSGTHRTVQIWQNGGWVDPSYAGYDGRFPPIRNKQNLEEIIVSDGLSADGSTGTVTKIVNGYDKDNIFKGFFQIRYKVVNNKNESFQSYIVLDFSQQSNHPFAYGNNDKGFDPICLNNSIKQATINCNQYIKDDCYTKGFTDAYASGLKIYLESIKLKSLSTTEKGINAPYYEMNNGTIDNASCKLDIYACGFNNGTLINPTDLSSCGKSINTEIEELIKASGYLINMEYSKHRKDDVINFMVDNQTKAKYLAEEGDNNNILSWSSINYTPVSTLFNNSIYVFKNQTKDGAFYKYVNSKMSGSVLKYGEQTSLQTTSQILSAKEAYFYSRVKNDKFNWKPTYTYTISVVGSPDLDIYDLVQVKADAQKLNTVKRVQSIKISYSNSQIPRIRTELGLGEMAQEFQLQKLLRELRETAKQESTLFSGSASQVTDKNVYQWEK</sequence>
<dbReference type="Proteomes" id="UP001303695">
    <property type="component" value="Segment"/>
</dbReference>
<keyword evidence="2" id="KW-1185">Reference proteome</keyword>
<evidence type="ECO:0000313" key="2">
    <source>
        <dbReference type="Proteomes" id="UP001303695"/>
    </source>
</evidence>
<dbReference type="EMBL" id="BK063678">
    <property type="protein sequence ID" value="DBA35475.1"/>
    <property type="molecule type" value="Genomic_DNA"/>
</dbReference>
<dbReference type="RefSeq" id="YP_013605255.1">
    <property type="nucleotide sequence ID" value="NC_133254.1"/>
</dbReference>
<proteinExistence type="predicted"/>
<name>A0AA86YFA8_9CAUD</name>
<protein>
    <submittedName>
        <fullName evidence="1">Uncharacterized protein</fullName>
    </submittedName>
</protein>
<reference evidence="1 2" key="1">
    <citation type="journal article" date="2023" name="Nat. Microbiol.">
        <title>A compendium of viruses from methanogenic archaea reveals their diversity and adaptations to the gut environment.</title>
        <authorList>
            <person name="Medvedeva S."/>
            <person name="Borrel G."/>
            <person name="Krupovic M."/>
            <person name="Gribaldo S."/>
        </authorList>
    </citation>
    <scope>NUCLEOTIDE SEQUENCE [LARGE SCALE GENOMIC DNA]</scope>
</reference>
<evidence type="ECO:0000313" key="1">
    <source>
        <dbReference type="EMBL" id="DBA35475.1"/>
    </source>
</evidence>
<gene>
    <name evidence="1" type="ORF">vir249_00030</name>
</gene>
<organism evidence="1 2">
    <name type="scientific">Caudoviricetes sp. vir249</name>
    <dbReference type="NCBI Taxonomy" id="3068355"/>
    <lineage>
        <taxon>Viruses</taxon>
        <taxon>Duplodnaviria</taxon>
        <taxon>Heunggongvirae</taxon>
        <taxon>Uroviricota</taxon>
        <taxon>Caudoviricetes</taxon>
    </lineage>
</organism>